<proteinExistence type="predicted"/>
<dbReference type="InterPro" id="IPR036812">
    <property type="entry name" value="NAD(P)_OxRdtase_dom_sf"/>
</dbReference>
<dbReference type="InterPro" id="IPR023210">
    <property type="entry name" value="NADP_OxRdtase_dom"/>
</dbReference>
<comment type="caution">
    <text evidence="4">The sequence shown here is derived from an EMBL/GenBank/DDBJ whole genome shotgun (WGS) entry which is preliminary data.</text>
</comment>
<dbReference type="PANTHER" id="PTHR43625">
    <property type="entry name" value="AFLATOXIN B1 ALDEHYDE REDUCTASE"/>
    <property type="match status" value="1"/>
</dbReference>
<dbReference type="STRING" id="22663.A0A2I0I021"/>
<evidence type="ECO:0000313" key="5">
    <source>
        <dbReference type="Proteomes" id="UP000233551"/>
    </source>
</evidence>
<dbReference type="GO" id="GO:0005737">
    <property type="term" value="C:cytoplasm"/>
    <property type="evidence" value="ECO:0007669"/>
    <property type="project" value="TreeGrafter"/>
</dbReference>
<evidence type="ECO:0000313" key="4">
    <source>
        <dbReference type="EMBL" id="PKI37298.1"/>
    </source>
</evidence>
<gene>
    <name evidence="4" type="ORF">CRG98_042314</name>
</gene>
<dbReference type="SUPFAM" id="SSF51430">
    <property type="entry name" value="NAD(P)-linked oxidoreductase"/>
    <property type="match status" value="1"/>
</dbReference>
<reference evidence="4 5" key="1">
    <citation type="submission" date="2017-11" db="EMBL/GenBank/DDBJ databases">
        <title>De-novo sequencing of pomegranate (Punica granatum L.) genome.</title>
        <authorList>
            <person name="Akparov Z."/>
            <person name="Amiraslanov A."/>
            <person name="Hajiyeva S."/>
            <person name="Abbasov M."/>
            <person name="Kaur K."/>
            <person name="Hamwieh A."/>
            <person name="Solovyev V."/>
            <person name="Salamov A."/>
            <person name="Braich B."/>
            <person name="Kosarev P."/>
            <person name="Mahmoud A."/>
            <person name="Hajiyev E."/>
            <person name="Babayeva S."/>
            <person name="Izzatullayeva V."/>
            <person name="Mammadov A."/>
            <person name="Mammadov A."/>
            <person name="Sharifova S."/>
            <person name="Ojaghi J."/>
            <person name="Eynullazada K."/>
            <person name="Bayramov B."/>
            <person name="Abdulazimova A."/>
            <person name="Shahmuradov I."/>
        </authorList>
    </citation>
    <scope>NUCLEOTIDE SEQUENCE [LARGE SCALE GENOMIC DNA]</scope>
    <source>
        <strain evidence="5">cv. AG2017</strain>
        <tissue evidence="4">Leaf</tissue>
    </source>
</reference>
<dbReference type="Proteomes" id="UP000233551">
    <property type="component" value="Unassembled WGS sequence"/>
</dbReference>
<dbReference type="GO" id="GO:0016491">
    <property type="term" value="F:oxidoreductase activity"/>
    <property type="evidence" value="ECO:0007669"/>
    <property type="project" value="UniProtKB-KW"/>
</dbReference>
<organism evidence="4 5">
    <name type="scientific">Punica granatum</name>
    <name type="common">Pomegranate</name>
    <dbReference type="NCBI Taxonomy" id="22663"/>
    <lineage>
        <taxon>Eukaryota</taxon>
        <taxon>Viridiplantae</taxon>
        <taxon>Streptophyta</taxon>
        <taxon>Embryophyta</taxon>
        <taxon>Tracheophyta</taxon>
        <taxon>Spermatophyta</taxon>
        <taxon>Magnoliopsida</taxon>
        <taxon>eudicotyledons</taxon>
        <taxon>Gunneridae</taxon>
        <taxon>Pentapetalae</taxon>
        <taxon>rosids</taxon>
        <taxon>malvids</taxon>
        <taxon>Myrtales</taxon>
        <taxon>Lythraceae</taxon>
        <taxon>Punica</taxon>
    </lineage>
</organism>
<dbReference type="InterPro" id="IPR050791">
    <property type="entry name" value="Aldo-Keto_reductase"/>
</dbReference>
<feature type="domain" description="NADP-dependent oxidoreductase" evidence="3">
    <location>
        <begin position="2"/>
        <end position="99"/>
    </location>
</feature>
<evidence type="ECO:0000256" key="1">
    <source>
        <dbReference type="ARBA" id="ARBA00022857"/>
    </source>
</evidence>
<keyword evidence="5" id="KW-1185">Reference proteome</keyword>
<dbReference type="Gene3D" id="3.20.20.100">
    <property type="entry name" value="NADP-dependent oxidoreductase domain"/>
    <property type="match status" value="1"/>
</dbReference>
<keyword evidence="2" id="KW-0560">Oxidoreductase</keyword>
<dbReference type="EMBL" id="PGOL01004468">
    <property type="protein sequence ID" value="PKI37298.1"/>
    <property type="molecule type" value="Genomic_DNA"/>
</dbReference>
<accession>A0A2I0I021</accession>
<name>A0A2I0I021_PUNGR</name>
<evidence type="ECO:0000256" key="2">
    <source>
        <dbReference type="ARBA" id="ARBA00023002"/>
    </source>
</evidence>
<dbReference type="Pfam" id="PF00248">
    <property type="entry name" value="Aldo_ket_red"/>
    <property type="match status" value="1"/>
</dbReference>
<dbReference type="PANTHER" id="PTHR43625:SF40">
    <property type="entry name" value="ALDO-KETO REDUCTASE YAKC [NADP(+)]"/>
    <property type="match status" value="1"/>
</dbReference>
<sequence>MIDLIHHAVDSGITFLDTSDIYGPHTNEILLGKALKGIRDRVQLATKFGVYFEGGNGNIRGDPAYVRAACEGSLKRLDVDCIDLYYQHRIDTRVPIEVTLEWSLWSRDVEEEIIPTCRSGQPPCIENSVLP</sequence>
<dbReference type="AlphaFoldDB" id="A0A2I0I021"/>
<protein>
    <recommendedName>
        <fullName evidence="3">NADP-dependent oxidoreductase domain-containing protein</fullName>
    </recommendedName>
</protein>
<evidence type="ECO:0000259" key="3">
    <source>
        <dbReference type="Pfam" id="PF00248"/>
    </source>
</evidence>
<keyword evidence="1" id="KW-0521">NADP</keyword>